<dbReference type="GO" id="GO:0008270">
    <property type="term" value="F:zinc ion binding"/>
    <property type="evidence" value="ECO:0007669"/>
    <property type="project" value="InterPro"/>
</dbReference>
<keyword evidence="2" id="KW-0804">Transcription</keyword>
<dbReference type="PROSITE" id="PS50048">
    <property type="entry name" value="ZN2_CY6_FUNGAL_2"/>
    <property type="match status" value="1"/>
</dbReference>
<organism evidence="7">
    <name type="scientific">Grosmannia clavigera (strain kw1407 / UAMH 11150)</name>
    <name type="common">Blue stain fungus</name>
    <name type="synonym">Graphiocladiella clavigera</name>
    <dbReference type="NCBI Taxonomy" id="655863"/>
    <lineage>
        <taxon>Eukaryota</taxon>
        <taxon>Fungi</taxon>
        <taxon>Dikarya</taxon>
        <taxon>Ascomycota</taxon>
        <taxon>Pezizomycotina</taxon>
        <taxon>Sordariomycetes</taxon>
        <taxon>Sordariomycetidae</taxon>
        <taxon>Ophiostomatales</taxon>
        <taxon>Ophiostomataceae</taxon>
        <taxon>Leptographium</taxon>
    </lineage>
</organism>
<feature type="compositionally biased region" description="Low complexity" evidence="4">
    <location>
        <begin position="111"/>
        <end position="124"/>
    </location>
</feature>
<evidence type="ECO:0000256" key="4">
    <source>
        <dbReference type="SAM" id="MobiDB-lite"/>
    </source>
</evidence>
<evidence type="ECO:0000256" key="3">
    <source>
        <dbReference type="ARBA" id="ARBA00023242"/>
    </source>
</evidence>
<feature type="domain" description="Zn(2)-C6 fungal-type" evidence="5">
    <location>
        <begin position="30"/>
        <end position="63"/>
    </location>
</feature>
<evidence type="ECO:0000256" key="1">
    <source>
        <dbReference type="ARBA" id="ARBA00023015"/>
    </source>
</evidence>
<dbReference type="EMBL" id="GL629735">
    <property type="protein sequence ID" value="EFX05632.1"/>
    <property type="molecule type" value="Genomic_DNA"/>
</dbReference>
<feature type="region of interest" description="Disordered" evidence="4">
    <location>
        <begin position="1"/>
        <end position="30"/>
    </location>
</feature>
<gene>
    <name evidence="6" type="ORF">CMQ_3701</name>
</gene>
<dbReference type="eggNOG" id="ENOG502SJ8Q">
    <property type="taxonomic scope" value="Eukaryota"/>
</dbReference>
<dbReference type="HOGENOM" id="CLU_004804_0_2_1"/>
<dbReference type="InterPro" id="IPR001138">
    <property type="entry name" value="Zn2Cys6_DnaBD"/>
</dbReference>
<accession>F0XA10</accession>
<dbReference type="PROSITE" id="PS00463">
    <property type="entry name" value="ZN2_CY6_FUNGAL_1"/>
    <property type="match status" value="1"/>
</dbReference>
<dbReference type="RefSeq" id="XP_014175114.1">
    <property type="nucleotide sequence ID" value="XM_014319639.1"/>
</dbReference>
<name>F0XA10_GROCL</name>
<dbReference type="InParanoid" id="F0XA10"/>
<dbReference type="AlphaFoldDB" id="F0XA10"/>
<evidence type="ECO:0000256" key="2">
    <source>
        <dbReference type="ARBA" id="ARBA00023163"/>
    </source>
</evidence>
<dbReference type="Proteomes" id="UP000007796">
    <property type="component" value="Unassembled WGS sequence"/>
</dbReference>
<evidence type="ECO:0000259" key="5">
    <source>
        <dbReference type="PROSITE" id="PS50048"/>
    </source>
</evidence>
<dbReference type="PANTHER" id="PTHR47840:SF1">
    <property type="entry name" value="ZN(II)2CYS6 TRANSCRIPTION FACTOR (EUROFUNG)"/>
    <property type="match status" value="1"/>
</dbReference>
<dbReference type="PANTHER" id="PTHR47840">
    <property type="entry name" value="ZN(II)2CYS6 TRANSCRIPTION FACTOR (EUROFUNG)-RELATED"/>
    <property type="match status" value="1"/>
</dbReference>
<evidence type="ECO:0000313" key="7">
    <source>
        <dbReference type="Proteomes" id="UP000007796"/>
    </source>
</evidence>
<protein>
    <submittedName>
        <fullName evidence="6">C6 zinc finger domain containing protein</fullName>
    </submittedName>
</protein>
<sequence length="702" mass="77400">MDRAGESRQSTASSAAPPGPRRALRKGTHSCGECKRRKTRCFFESPRAVKCVGCQRRDTACISQEYVDVPSQEVQKGSSVAESLGQVQQMLQQIMRKTAEEEQEQRKVVQDDQQQQQQQQQQHQTPLADVLQADNPYVDTCRRLHAALPSQEDVRVLFEAGRTPIYVQALCNPYEELFAEGKARSLEAMAELPAATAHPTILARKVLHVALCLQQLDPGFDAGAVQLGQPVGEAMRMLFSLATTTVTCHDELLDSLEGLECLVCEAVYLVNSGSLRRALLTLRRALTLAQLMGFHATRPTPWTLRRLDAATRVSSAVTWSHLAWLERFVALLLGLPTAITGGPTAPLQQPADQTASEWMERVQVDVCGRIMRRNEDLAQSRENKDLGSDAIYATTQQIDRELSAMAESLPAAWWSPLDFPADRVLDISDMMERMISAQIQIVHFTLVALLHLPYLLRQPTGPDGLHVCLSRGAHALRAVSGTPLVLLVAHLSGQRHADSGWLLPHHRRGDRAIMSKAVDTMVELSRLNDDELSRQTADLAQRLLDLEARSTKDSLCYSATATLADPLLADDSLLLQIPYFGSIRLVCEPTASPAYSDISSASFEHSYVSLPNLPAYVTHLPSYGQAFVSEPVDQPQPQSLRPLSFLCYDPVVPPIPGEGDPFGLDVDMPDLMAGTDVWAFQGVDGTIFENLMRGANYPPNHP</sequence>
<keyword evidence="7" id="KW-1185">Reference proteome</keyword>
<dbReference type="GeneID" id="25976831"/>
<evidence type="ECO:0000313" key="6">
    <source>
        <dbReference type="EMBL" id="EFX05632.1"/>
    </source>
</evidence>
<dbReference type="CDD" id="cd12148">
    <property type="entry name" value="fungal_TF_MHR"/>
    <property type="match status" value="1"/>
</dbReference>
<keyword evidence="1" id="KW-0805">Transcription regulation</keyword>
<dbReference type="InterPro" id="IPR036864">
    <property type="entry name" value="Zn2-C6_fun-type_DNA-bd_sf"/>
</dbReference>
<dbReference type="Gene3D" id="4.10.240.10">
    <property type="entry name" value="Zn(2)-C6 fungal-type DNA-binding domain"/>
    <property type="match status" value="1"/>
</dbReference>
<dbReference type="GO" id="GO:0000981">
    <property type="term" value="F:DNA-binding transcription factor activity, RNA polymerase II-specific"/>
    <property type="evidence" value="ECO:0007669"/>
    <property type="project" value="InterPro"/>
</dbReference>
<keyword evidence="3" id="KW-0539">Nucleus</keyword>
<dbReference type="OrthoDB" id="5392779at2759"/>
<dbReference type="STRING" id="655863.F0XA10"/>
<proteinExistence type="predicted"/>
<dbReference type="SUPFAM" id="SSF57701">
    <property type="entry name" value="Zn2/Cys6 DNA-binding domain"/>
    <property type="match status" value="1"/>
</dbReference>
<dbReference type="CDD" id="cd00067">
    <property type="entry name" value="GAL4"/>
    <property type="match status" value="1"/>
</dbReference>
<feature type="region of interest" description="Disordered" evidence="4">
    <location>
        <begin position="102"/>
        <end position="127"/>
    </location>
</feature>
<reference evidence="6 7" key="1">
    <citation type="journal article" date="2011" name="Proc. Natl. Acad. Sci. U.S.A.">
        <title>Genome and transcriptome analyses of the mountain pine beetle-fungal symbiont Grosmannia clavigera, a lodgepole pine pathogen.</title>
        <authorList>
            <person name="DiGuistini S."/>
            <person name="Wang Y."/>
            <person name="Liao N.Y."/>
            <person name="Taylor G."/>
            <person name="Tanguay P."/>
            <person name="Feau N."/>
            <person name="Henrissat B."/>
            <person name="Chan S.K."/>
            <person name="Hesse-Orce U."/>
            <person name="Alamouti S.M."/>
            <person name="Tsui C.K.M."/>
            <person name="Docking R.T."/>
            <person name="Levasseur A."/>
            <person name="Haridas S."/>
            <person name="Robertson G."/>
            <person name="Birol I."/>
            <person name="Holt R.A."/>
            <person name="Marra M.A."/>
            <person name="Hamelin R.C."/>
            <person name="Hirst M."/>
            <person name="Jones S.J.M."/>
            <person name="Bohlmann J."/>
            <person name="Breuil C."/>
        </authorList>
    </citation>
    <scope>NUCLEOTIDE SEQUENCE [LARGE SCALE GENOMIC DNA]</scope>
    <source>
        <strain evidence="7">kw1407 / UAMH 11150</strain>
    </source>
</reference>